<evidence type="ECO:0000313" key="5">
    <source>
        <dbReference type="Proteomes" id="UP000192042"/>
    </source>
</evidence>
<feature type="signal peptide" evidence="3">
    <location>
        <begin position="1"/>
        <end position="38"/>
    </location>
</feature>
<proteinExistence type="predicted"/>
<dbReference type="PROSITE" id="PS00080">
    <property type="entry name" value="MULTICOPPER_OXIDASE2"/>
    <property type="match status" value="1"/>
</dbReference>
<evidence type="ECO:0000256" key="3">
    <source>
        <dbReference type="SAM" id="SignalP"/>
    </source>
</evidence>
<dbReference type="EMBL" id="LT828648">
    <property type="protein sequence ID" value="SLM47283.1"/>
    <property type="molecule type" value="Genomic_DNA"/>
</dbReference>
<sequence length="1644" mass="181399">MSFLVQPQRSRKHPGTVALLHSVLLAASLMATPWPSVAGDAGSHEGHATQVALPGWTQQLKGQTVVEDTIEGRPERSEKMELQHHRLMRRLEEQAQKDAQAQQTSGAFNNMSMMHQYMGQDGSSFLLMTDSSKGEPVMSSGGKCPANVPTKTYDVSMINIEITLNRWLDYYPGYMYVLTEDLVKARAEESKNKASREQDGYDPGSVSTGLQGDVIQPLVLRANQGDCVKMTLRNQMESEDGSLFIQASSMIVSATGRPATTTNPDSIVAPGNAQEFEWYIHPHMQEGVRQFHSYSHDRELTVLGLFGAFIVEPKGSKYLDSLGTGPDKSVRSGWQVNIDNGSGPDFREFVLFYHEIGDEAFRPLNKKGDFLPQRDPLTDAYRPGGRAINYRSEPFGIDQMHLQHEYFGFEDESMAYSAYTFGDTPTTIARGYLGDPVKWRLVHGGSEVFHSHHPHSGSIRWQRSPGTEPNNLWAMGQDGPVKYPVVRTKSDRVDVEVIGPSEALDLEPECGGGGCQHLAGEFLYHCHVAHHYVAGMWGYGRFYNTLQVGSTHTDSMPDLQELPDRKGRIKQGVSSDKLIGTTLDWFGKTFKIVDKSQKTNWKSDPVIVNIKDWVEMFVPAQGQPGHTNDEKGQILSYDSTVWDWKWDGNIARGERESTAQNPKYQWAAKWDDSTRPAILFDPTTGKLAWPLFKPHFGKRVPFSANHSGAPWLEPIHQDANGERTSEPAKPGEQGRWSLCPDNANQKSYNIHFARMPITLAKKQGKEPAIVDKDGLIYVLHEEERLIRANDDLKLPAVIRANVYDCVDLLLTSEWDDDDYTNFQSSKINIHPHFFQFDTGNSDGVISGFEYEMSVRPFTMFGKKTKHGLPAPMVAKLVGGAKVGATSIKIQMAPGATAFHVNTEVMVGMDCLENGNDATASLPRDKSCSEVARIKDIKGDQVTFFKPLKHNHPANDLVSPEFVRYRWWVDVDMGTVFWHDHAFGATTWPHGGFGVTLVEPFGSTYHDPKNGKLVYSGPIADIHSNEPIGAGVSGSFRELMVSIHDTVPHTVNIIEAGNPPGQPIEVALEAGKTVSFQMPEKIMNAPNKYINGGTHTTGSGFNFRAEPFAQRLSNNPDTSKLFSSAIHGDPDTPLLRAYTGDTMVFRLLHQLMNESHVWTISGHTFLTERYAADANRKNSIHVGIAERYDLVTKAGGFQGMPGDYIHFNGRSSHFAEGGWGIVRVLDKEVADLKPLPKGTNPLGIPATPSSVCPADAPVKNFNVVALDRPMKLNQKAPDVIEVDFERKIEMTMPDGKIFALEEEATTVSSGTTPHPLTLRANLGDCIKVNLKNKMKASRASFFAPGLAFDPKDSQGLNVGNNGGDQTVGPGESRAYTYYAHPANKETTSLVWDGGNIVVNPRNGLYGAIIVGPKGSQYRDPVTGADLSQKNSWRADVIVDASLPENVGKRNYRDVALYFQDEDNIIGTAFMPYVQNVAGLTSVNYRAEPYKLREEQGCSLGKIFQPCVVDKPEDPSTPLIEAHAGDPVRIHVIGANSEQNGMFGVEGHEWPIEPYMPGADMISVVEYAGSETLDVFIRGGAGGPYRQAGDFVWSNNRLPYTQSGQWGYLRVLPVGDSRIQPLGAASMGAKHADITPQPQAVPTAMK</sequence>
<dbReference type="Proteomes" id="UP000192042">
    <property type="component" value="Chromosome I"/>
</dbReference>
<accession>A0A1W1I374</accession>
<feature type="region of interest" description="Disordered" evidence="2">
    <location>
        <begin position="711"/>
        <end position="737"/>
    </location>
</feature>
<name>A0A1W1I374_9BACT</name>
<evidence type="ECO:0000256" key="2">
    <source>
        <dbReference type="SAM" id="MobiDB-lite"/>
    </source>
</evidence>
<dbReference type="SUPFAM" id="SSF49503">
    <property type="entry name" value="Cupredoxins"/>
    <property type="match status" value="5"/>
</dbReference>
<reference evidence="4 5" key="1">
    <citation type="submission" date="2017-03" db="EMBL/GenBank/DDBJ databases">
        <authorList>
            <person name="Afonso C.L."/>
            <person name="Miller P.J."/>
            <person name="Scott M.A."/>
            <person name="Spackman E."/>
            <person name="Goraichik I."/>
            <person name="Dimitrov K.M."/>
            <person name="Suarez D.L."/>
            <person name="Swayne D.E."/>
        </authorList>
    </citation>
    <scope>NUCLEOTIDE SEQUENCE [LARGE SCALE GENOMIC DNA]</scope>
    <source>
        <strain evidence="4">Genome sequencing of Nitrospira japonica strain NJ11</strain>
    </source>
</reference>
<dbReference type="KEGG" id="nja:NSJP_1111"/>
<organism evidence="4 5">
    <name type="scientific">Nitrospira japonica</name>
    <dbReference type="NCBI Taxonomy" id="1325564"/>
    <lineage>
        <taxon>Bacteria</taxon>
        <taxon>Pseudomonadati</taxon>
        <taxon>Nitrospirota</taxon>
        <taxon>Nitrospiria</taxon>
        <taxon>Nitrospirales</taxon>
        <taxon>Nitrospiraceae</taxon>
        <taxon>Nitrospira</taxon>
    </lineage>
</organism>
<evidence type="ECO:0008006" key="6">
    <source>
        <dbReference type="Google" id="ProtNLM"/>
    </source>
</evidence>
<dbReference type="STRING" id="1325564.NSJP_1111"/>
<dbReference type="Gene3D" id="2.60.40.420">
    <property type="entry name" value="Cupredoxins - blue copper proteins"/>
    <property type="match status" value="4"/>
</dbReference>
<dbReference type="InterPro" id="IPR008972">
    <property type="entry name" value="Cupredoxin"/>
</dbReference>
<dbReference type="OrthoDB" id="9757546at2"/>
<feature type="region of interest" description="Disordered" evidence="2">
    <location>
        <begin position="190"/>
        <end position="209"/>
    </location>
</feature>
<evidence type="ECO:0000256" key="1">
    <source>
        <dbReference type="ARBA" id="ARBA00022723"/>
    </source>
</evidence>
<evidence type="ECO:0000313" key="4">
    <source>
        <dbReference type="EMBL" id="SLM47283.1"/>
    </source>
</evidence>
<gene>
    <name evidence="4" type="ORF">NSJP_1111</name>
</gene>
<keyword evidence="1" id="KW-0479">Metal-binding</keyword>
<keyword evidence="5" id="KW-1185">Reference proteome</keyword>
<dbReference type="GO" id="GO:0005507">
    <property type="term" value="F:copper ion binding"/>
    <property type="evidence" value="ECO:0007669"/>
    <property type="project" value="InterPro"/>
</dbReference>
<keyword evidence="3" id="KW-0732">Signal</keyword>
<feature type="compositionally biased region" description="Basic and acidic residues" evidence="2">
    <location>
        <begin position="715"/>
        <end position="726"/>
    </location>
</feature>
<protein>
    <recommendedName>
        <fullName evidence="6">Plastocyanin-like domain-containing protein</fullName>
    </recommendedName>
</protein>
<dbReference type="RefSeq" id="WP_080885844.1">
    <property type="nucleotide sequence ID" value="NZ_LT828648.1"/>
</dbReference>
<feature type="chain" id="PRO_5012845477" description="Plastocyanin-like domain-containing protein" evidence="3">
    <location>
        <begin position="39"/>
        <end position="1644"/>
    </location>
</feature>
<dbReference type="InterPro" id="IPR002355">
    <property type="entry name" value="Cu_oxidase_Cu_BS"/>
</dbReference>
<feature type="compositionally biased region" description="Basic and acidic residues" evidence="2">
    <location>
        <begin position="190"/>
        <end position="199"/>
    </location>
</feature>